<gene>
    <name evidence="2" type="ORF">QV13_21755</name>
</gene>
<organism evidence="2 3">
    <name type="scientific">Mesorhizobium hungaricum</name>
    <dbReference type="NCBI Taxonomy" id="1566387"/>
    <lineage>
        <taxon>Bacteria</taxon>
        <taxon>Pseudomonadati</taxon>
        <taxon>Pseudomonadota</taxon>
        <taxon>Alphaproteobacteria</taxon>
        <taxon>Hyphomicrobiales</taxon>
        <taxon>Phyllobacteriaceae</taxon>
        <taxon>Mesorhizobium</taxon>
    </lineage>
</organism>
<dbReference type="InterPro" id="IPR001845">
    <property type="entry name" value="HTH_ArsR_DNA-bd_dom"/>
</dbReference>
<dbReference type="PANTHER" id="PTHR39168:SF1">
    <property type="entry name" value="TRANSCRIPTIONAL REGULATORY PROTEIN"/>
    <property type="match status" value="1"/>
</dbReference>
<evidence type="ECO:0000313" key="2">
    <source>
        <dbReference type="EMBL" id="OCX15020.1"/>
    </source>
</evidence>
<dbReference type="GO" id="GO:0003700">
    <property type="term" value="F:DNA-binding transcription factor activity"/>
    <property type="evidence" value="ECO:0007669"/>
    <property type="project" value="InterPro"/>
</dbReference>
<dbReference type="Pfam" id="PF12840">
    <property type="entry name" value="HTH_20"/>
    <property type="match status" value="1"/>
</dbReference>
<comment type="caution">
    <text evidence="2">The sequence shown here is derived from an EMBL/GenBank/DDBJ whole genome shotgun (WGS) entry which is preliminary data.</text>
</comment>
<dbReference type="STRING" id="1566387.QV13_21755"/>
<dbReference type="InterPro" id="IPR036388">
    <property type="entry name" value="WH-like_DNA-bd_sf"/>
</dbReference>
<dbReference type="GO" id="GO:0003677">
    <property type="term" value="F:DNA binding"/>
    <property type="evidence" value="ECO:0007669"/>
    <property type="project" value="TreeGrafter"/>
</dbReference>
<dbReference type="Proteomes" id="UP000094412">
    <property type="component" value="Unassembled WGS sequence"/>
</dbReference>
<name>A0A1C2DJU6_9HYPH</name>
<dbReference type="InterPro" id="IPR036390">
    <property type="entry name" value="WH_DNA-bd_sf"/>
</dbReference>
<evidence type="ECO:0000313" key="3">
    <source>
        <dbReference type="Proteomes" id="UP000094412"/>
    </source>
</evidence>
<dbReference type="PANTHER" id="PTHR39168">
    <property type="entry name" value="TRANSCRIPTIONAL REGULATOR-RELATED"/>
    <property type="match status" value="1"/>
</dbReference>
<proteinExistence type="predicted"/>
<protein>
    <submittedName>
        <fullName evidence="2">Transcriptional regulator</fullName>
    </submittedName>
</protein>
<dbReference type="AlphaFoldDB" id="A0A1C2DJU6"/>
<sequence>MKDGPDIARVASLVGDPARANMLTALMTGSALTASELALEGGVGLATASSHLAKLIEGGLLTVAAQGRHRYYGLAGPQVASMLEAIMGVAAGAGPKRARPGPREPAMREARVCYDHLAGEHAVKMLDGFLARDILVRDGGAIGLGPKGAAHFAAVGIDVGDPGPSRRPVCRDCLDWSVRRSHLAGRLGAAILDKILAEKWARREKDSRVVTFSPKGRVAFEKAFLA</sequence>
<keyword evidence="3" id="KW-1185">Reference proteome</keyword>
<dbReference type="SMART" id="SM00418">
    <property type="entry name" value="HTH_ARSR"/>
    <property type="match status" value="1"/>
</dbReference>
<dbReference type="GO" id="GO:0046686">
    <property type="term" value="P:response to cadmium ion"/>
    <property type="evidence" value="ECO:0007669"/>
    <property type="project" value="TreeGrafter"/>
</dbReference>
<dbReference type="InterPro" id="IPR011991">
    <property type="entry name" value="ArsR-like_HTH"/>
</dbReference>
<dbReference type="OrthoDB" id="9797716at2"/>
<dbReference type="GO" id="GO:0097063">
    <property type="term" value="F:cadmium ion sensor activity"/>
    <property type="evidence" value="ECO:0007669"/>
    <property type="project" value="TreeGrafter"/>
</dbReference>
<evidence type="ECO:0000259" key="1">
    <source>
        <dbReference type="PROSITE" id="PS50987"/>
    </source>
</evidence>
<dbReference type="EMBL" id="MDEO01000035">
    <property type="protein sequence ID" value="OCX15020.1"/>
    <property type="molecule type" value="Genomic_DNA"/>
</dbReference>
<dbReference type="InterPro" id="IPR052543">
    <property type="entry name" value="HTH_Metal-responsive_Reg"/>
</dbReference>
<dbReference type="PROSITE" id="PS50987">
    <property type="entry name" value="HTH_ARSR_2"/>
    <property type="match status" value="1"/>
</dbReference>
<dbReference type="GO" id="GO:0032791">
    <property type="term" value="F:lead ion binding"/>
    <property type="evidence" value="ECO:0007669"/>
    <property type="project" value="TreeGrafter"/>
</dbReference>
<dbReference type="CDD" id="cd00090">
    <property type="entry name" value="HTH_ARSR"/>
    <property type="match status" value="1"/>
</dbReference>
<feature type="domain" description="HTH arsR-type" evidence="1">
    <location>
        <begin position="1"/>
        <end position="94"/>
    </location>
</feature>
<dbReference type="Gene3D" id="1.10.10.10">
    <property type="entry name" value="Winged helix-like DNA-binding domain superfamily/Winged helix DNA-binding domain"/>
    <property type="match status" value="1"/>
</dbReference>
<dbReference type="SUPFAM" id="SSF46785">
    <property type="entry name" value="Winged helix' DNA-binding domain"/>
    <property type="match status" value="1"/>
</dbReference>
<dbReference type="GO" id="GO:0010288">
    <property type="term" value="P:response to lead ion"/>
    <property type="evidence" value="ECO:0007669"/>
    <property type="project" value="TreeGrafter"/>
</dbReference>
<dbReference type="RefSeq" id="WP_024926502.1">
    <property type="nucleotide sequence ID" value="NZ_MDEO01000035.1"/>
</dbReference>
<reference evidence="2 3" key="1">
    <citation type="submission" date="2016-08" db="EMBL/GenBank/DDBJ databases">
        <title>Whole genome sequence of Mesorhizobium sp. strain UASWS1009 isolated from industrial sewage.</title>
        <authorList>
            <person name="Crovadore J."/>
            <person name="Calmin G."/>
            <person name="Chablais R."/>
            <person name="Cochard B."/>
            <person name="Lefort F."/>
        </authorList>
    </citation>
    <scope>NUCLEOTIDE SEQUENCE [LARGE SCALE GENOMIC DNA]</scope>
    <source>
        <strain evidence="2 3">UASWS1009</strain>
    </source>
</reference>
<accession>A0A1C2DJU6</accession>